<feature type="binding site" evidence="9">
    <location>
        <position position="112"/>
    </location>
    <ligand>
        <name>Mg(2+)</name>
        <dbReference type="ChEBI" id="CHEBI:18420"/>
    </ligand>
</feature>
<dbReference type="Pfam" id="PF02769">
    <property type="entry name" value="AIRS_C"/>
    <property type="match status" value="1"/>
</dbReference>
<evidence type="ECO:0000256" key="2">
    <source>
        <dbReference type="ARBA" id="ARBA00022679"/>
    </source>
</evidence>
<gene>
    <name evidence="9 12" type="primary">selD</name>
    <name evidence="12" type="ORF">NCTC11297_01356</name>
</gene>
<keyword evidence="3 9" id="KW-0479">Metal-binding</keyword>
<feature type="binding site" evidence="9">
    <location>
        <position position="248"/>
    </location>
    <ligand>
        <name>Mg(2+)</name>
        <dbReference type="ChEBI" id="CHEBI:18420"/>
    </ligand>
</feature>
<keyword evidence="2 9" id="KW-0808">Transferase</keyword>
<dbReference type="InterPro" id="IPR023061">
    <property type="entry name" value="SelD_I"/>
</dbReference>
<evidence type="ECO:0000256" key="8">
    <source>
        <dbReference type="ARBA" id="ARBA00023266"/>
    </source>
</evidence>
<feature type="site" description="Important for catalytic activity" evidence="9">
    <location>
        <position position="41"/>
    </location>
</feature>
<feature type="binding site" description="in other chain" evidence="9">
    <location>
        <begin position="69"/>
        <end position="71"/>
    </location>
    <ligand>
        <name>ATP</name>
        <dbReference type="ChEBI" id="CHEBI:30616"/>
        <note>ligand shared between dimeric partners</note>
    </ligand>
</feature>
<comment type="function">
    <text evidence="9">Synthesizes selenophosphate from selenide and ATP.</text>
</comment>
<dbReference type="InterPro" id="IPR010918">
    <property type="entry name" value="PurM-like_C_dom"/>
</dbReference>
<evidence type="ECO:0000256" key="4">
    <source>
        <dbReference type="ARBA" id="ARBA00022741"/>
    </source>
</evidence>
<dbReference type="InterPro" id="IPR036676">
    <property type="entry name" value="PurM-like_C_sf"/>
</dbReference>
<keyword evidence="5 9" id="KW-0418">Kinase</keyword>
<keyword evidence="13" id="KW-1185">Reference proteome</keyword>
<dbReference type="InterPro" id="IPR036921">
    <property type="entry name" value="PurM-like_N_sf"/>
</dbReference>
<dbReference type="SUPFAM" id="SSF56042">
    <property type="entry name" value="PurM C-terminal domain-like"/>
    <property type="match status" value="1"/>
</dbReference>
<dbReference type="FunFam" id="3.90.650.10:FF:000004">
    <property type="entry name" value="Selenide, water dikinase"/>
    <property type="match status" value="1"/>
</dbReference>
<feature type="domain" description="PurM-like N-terminal" evidence="10">
    <location>
        <begin position="71"/>
        <end position="178"/>
    </location>
</feature>
<evidence type="ECO:0000256" key="3">
    <source>
        <dbReference type="ARBA" id="ARBA00022723"/>
    </source>
</evidence>
<dbReference type="GO" id="GO:0016260">
    <property type="term" value="P:selenocysteine biosynthetic process"/>
    <property type="evidence" value="ECO:0007669"/>
    <property type="project" value="InterPro"/>
</dbReference>
<dbReference type="GO" id="GO:0004756">
    <property type="term" value="F:selenide, water dikinase activity"/>
    <property type="evidence" value="ECO:0007669"/>
    <property type="project" value="UniProtKB-UniRule"/>
</dbReference>
<dbReference type="Proteomes" id="UP000255098">
    <property type="component" value="Unassembled WGS sequence"/>
</dbReference>
<dbReference type="PANTHER" id="PTHR10256:SF0">
    <property type="entry name" value="INACTIVE SELENIDE, WATER DIKINASE-LIKE PROTEIN-RELATED"/>
    <property type="match status" value="1"/>
</dbReference>
<dbReference type="EMBL" id="UGSP01000001">
    <property type="protein sequence ID" value="SUB24319.1"/>
    <property type="molecule type" value="Genomic_DNA"/>
</dbReference>
<keyword evidence="7 9" id="KW-0460">Magnesium</keyword>
<evidence type="ECO:0000259" key="10">
    <source>
        <dbReference type="Pfam" id="PF00586"/>
    </source>
</evidence>
<evidence type="ECO:0000313" key="13">
    <source>
        <dbReference type="Proteomes" id="UP000255098"/>
    </source>
</evidence>
<feature type="binding site" evidence="9">
    <location>
        <position position="72"/>
    </location>
    <ligand>
        <name>Mg(2+)</name>
        <dbReference type="ChEBI" id="CHEBI:18420"/>
    </ligand>
</feature>
<dbReference type="NCBIfam" id="NF002098">
    <property type="entry name" value="PRK00943.1"/>
    <property type="match status" value="1"/>
</dbReference>
<feature type="domain" description="PurM-like C-terminal" evidence="11">
    <location>
        <begin position="190"/>
        <end position="362"/>
    </location>
</feature>
<keyword evidence="4 9" id="KW-0547">Nucleotide-binding</keyword>
<feature type="binding site" evidence="9">
    <location>
        <begin position="160"/>
        <end position="162"/>
    </location>
    <ligand>
        <name>ATP</name>
        <dbReference type="ChEBI" id="CHEBI:30616"/>
        <note>ligand shared between dimeric partners</note>
    </ligand>
</feature>
<dbReference type="GO" id="GO:0005737">
    <property type="term" value="C:cytoplasm"/>
    <property type="evidence" value="ECO:0007669"/>
    <property type="project" value="TreeGrafter"/>
</dbReference>
<dbReference type="GO" id="GO:0005524">
    <property type="term" value="F:ATP binding"/>
    <property type="evidence" value="ECO:0007669"/>
    <property type="project" value="UniProtKB-UniRule"/>
</dbReference>
<evidence type="ECO:0000256" key="7">
    <source>
        <dbReference type="ARBA" id="ARBA00022842"/>
    </source>
</evidence>
<dbReference type="Gene3D" id="3.30.1330.10">
    <property type="entry name" value="PurM-like, N-terminal domain"/>
    <property type="match status" value="1"/>
</dbReference>
<dbReference type="GO" id="GO:0000287">
    <property type="term" value="F:magnesium ion binding"/>
    <property type="evidence" value="ECO:0007669"/>
    <property type="project" value="UniProtKB-UniRule"/>
</dbReference>
<evidence type="ECO:0000256" key="6">
    <source>
        <dbReference type="ARBA" id="ARBA00022840"/>
    </source>
</evidence>
<dbReference type="SUPFAM" id="SSF55326">
    <property type="entry name" value="PurM N-terminal domain-like"/>
    <property type="match status" value="1"/>
</dbReference>
<organism evidence="12 13">
    <name type="scientific">Avibacterium avium</name>
    <name type="common">Pasteurella avium</name>
    <dbReference type="NCBI Taxonomy" id="751"/>
    <lineage>
        <taxon>Bacteria</taxon>
        <taxon>Pseudomonadati</taxon>
        <taxon>Pseudomonadota</taxon>
        <taxon>Gammaproteobacteria</taxon>
        <taxon>Pasteurellales</taxon>
        <taxon>Pasteurellaceae</taxon>
        <taxon>Avibacterium</taxon>
    </lineage>
</organism>
<dbReference type="AlphaFoldDB" id="A0A379ARS2"/>
<dbReference type="EC" id="2.7.9.3" evidence="9"/>
<comment type="subunit">
    <text evidence="9">Homodimer.</text>
</comment>
<dbReference type="InterPro" id="IPR016188">
    <property type="entry name" value="PurM-like_N"/>
</dbReference>
<name>A0A379ARS2_AVIAV</name>
<dbReference type="InterPro" id="IPR004536">
    <property type="entry name" value="SPS/SelD"/>
</dbReference>
<feature type="active site" evidence="9">
    <location>
        <position position="38"/>
    </location>
</feature>
<accession>A0A379ARS2</accession>
<feature type="binding site" description="in other chain" evidence="9">
    <location>
        <position position="112"/>
    </location>
    <ligand>
        <name>ATP</name>
        <dbReference type="ChEBI" id="CHEBI:30616"/>
        <note>ligand shared between dimeric partners</note>
    </ligand>
</feature>
<evidence type="ECO:0000256" key="1">
    <source>
        <dbReference type="ARBA" id="ARBA00008026"/>
    </source>
</evidence>
<evidence type="ECO:0000259" key="11">
    <source>
        <dbReference type="Pfam" id="PF02769"/>
    </source>
</evidence>
<reference evidence="12 13" key="1">
    <citation type="submission" date="2018-06" db="EMBL/GenBank/DDBJ databases">
        <authorList>
            <consortium name="Pathogen Informatics"/>
            <person name="Doyle S."/>
        </authorList>
    </citation>
    <scope>NUCLEOTIDE SEQUENCE [LARGE SCALE GENOMIC DNA]</scope>
    <source>
        <strain evidence="13">NCTC 11297</strain>
    </source>
</reference>
<comment type="catalytic activity">
    <reaction evidence="9">
        <text>hydrogenselenide + ATP + H2O = selenophosphate + AMP + phosphate + 2 H(+)</text>
        <dbReference type="Rhea" id="RHEA:18737"/>
        <dbReference type="ChEBI" id="CHEBI:15377"/>
        <dbReference type="ChEBI" id="CHEBI:15378"/>
        <dbReference type="ChEBI" id="CHEBI:16144"/>
        <dbReference type="ChEBI" id="CHEBI:29317"/>
        <dbReference type="ChEBI" id="CHEBI:30616"/>
        <dbReference type="ChEBI" id="CHEBI:43474"/>
        <dbReference type="ChEBI" id="CHEBI:456215"/>
        <dbReference type="EC" id="2.7.9.3"/>
    </reaction>
</comment>
<keyword evidence="8 9" id="KW-0711">Selenium</keyword>
<dbReference type="Gene3D" id="3.90.650.10">
    <property type="entry name" value="PurM-like C-terminal domain"/>
    <property type="match status" value="1"/>
</dbReference>
<evidence type="ECO:0000256" key="9">
    <source>
        <dbReference type="HAMAP-Rule" id="MF_00625"/>
    </source>
</evidence>
<feature type="binding site" description="in other chain" evidence="9">
    <location>
        <position position="89"/>
    </location>
    <ligand>
        <name>ATP</name>
        <dbReference type="ChEBI" id="CHEBI:30616"/>
        <note>ligand shared between dimeric partners</note>
    </ligand>
</feature>
<dbReference type="PANTHER" id="PTHR10256">
    <property type="entry name" value="SELENIDE, WATER DIKINASE"/>
    <property type="match status" value="1"/>
</dbReference>
<dbReference type="CDD" id="cd02195">
    <property type="entry name" value="SelD"/>
    <property type="match status" value="1"/>
</dbReference>
<feature type="binding site" description="in other chain" evidence="9">
    <location>
        <position position="41"/>
    </location>
    <ligand>
        <name>ATP</name>
        <dbReference type="ChEBI" id="CHEBI:30616"/>
        <note>ligand shared between dimeric partners</note>
    </ligand>
</feature>
<dbReference type="FunFam" id="3.30.1330.10:FF:000003">
    <property type="entry name" value="Selenide, water dikinase"/>
    <property type="match status" value="1"/>
</dbReference>
<protein>
    <recommendedName>
        <fullName evidence="9">Selenide, water dikinase</fullName>
        <ecNumber evidence="9">2.7.9.3</ecNumber>
    </recommendedName>
    <alternativeName>
        <fullName evidence="9">Selenium donor protein</fullName>
    </alternativeName>
    <alternativeName>
        <fullName evidence="9">Selenophosphate synthase</fullName>
    </alternativeName>
</protein>
<dbReference type="Pfam" id="PF00586">
    <property type="entry name" value="AIRS"/>
    <property type="match status" value="1"/>
</dbReference>
<proteinExistence type="inferred from homology"/>
<evidence type="ECO:0000256" key="5">
    <source>
        <dbReference type="ARBA" id="ARBA00022777"/>
    </source>
</evidence>
<dbReference type="NCBIfam" id="TIGR00476">
    <property type="entry name" value="selD"/>
    <property type="match status" value="1"/>
</dbReference>
<sequence>MLKETKSKQTNLTDVQNALDQTVAETIRLTQYSHGAGCGCKISPKVLETILHSEMEKFVDPNLLVGNETKDDAAVYDIGNGVGIISTTDFFMPIVDDPFDFGRIAATNAISDIFAMGGKPIMAIAILGFPIKLLPPSVAQRIVDGGRFACQQAGIALAGGHSIDAPEPIFGLAVTGVISTDKVKKNASAQAGCKLYLTKPLGIGVLTTAEKKGKLKPEHKGLATATMCQMNKIGAKFAELDGITAMTDVTGFGLLGHLSEICEGSQLKAKVYFDKIKTLDGVIRYIEKGCVPGGTGRNFESYGHKISPMNDLQKAVLCDPQTSGGLLIAVKPEAVEKVMVLAQQEGVELFEVGELLNDDSQSALIEVM</sequence>
<comment type="similarity">
    <text evidence="1 9">Belongs to the selenophosphate synthase 1 family. Class I subfamily.</text>
</comment>
<evidence type="ECO:0000313" key="12">
    <source>
        <dbReference type="EMBL" id="SUB24319.1"/>
    </source>
</evidence>
<dbReference type="HAMAP" id="MF_00625">
    <property type="entry name" value="SelD"/>
    <property type="match status" value="1"/>
</dbReference>
<dbReference type="PIRSF" id="PIRSF036407">
    <property type="entry name" value="Selenphspht_syn"/>
    <property type="match status" value="1"/>
</dbReference>
<keyword evidence="6 9" id="KW-0067">ATP-binding</keyword>
<comment type="cofactor">
    <cofactor evidence="9">
        <name>Mg(2+)</name>
        <dbReference type="ChEBI" id="CHEBI:18420"/>
    </cofactor>
    <text evidence="9">Binds 1 Mg(2+) ion per monomer.</text>
</comment>